<feature type="compositionally biased region" description="Pro residues" evidence="7">
    <location>
        <begin position="279"/>
        <end position="290"/>
    </location>
</feature>
<dbReference type="PANTHER" id="PTHR46888:SF15">
    <property type="entry name" value="ZINC FINGER AND SCAN DOMAIN-CONTAINING PROTEIN 12-LIKE"/>
    <property type="match status" value="1"/>
</dbReference>
<dbReference type="Gene3D" id="3.30.420.10">
    <property type="entry name" value="Ribonuclease H-like superfamily/Ribonuclease H"/>
    <property type="match status" value="1"/>
</dbReference>
<evidence type="ECO:0000256" key="6">
    <source>
        <dbReference type="ARBA" id="ARBA00022918"/>
    </source>
</evidence>
<dbReference type="SUPFAM" id="SSF53098">
    <property type="entry name" value="Ribonuclease H-like"/>
    <property type="match status" value="1"/>
</dbReference>
<gene>
    <name evidence="9" type="ORF">QQF64_023875</name>
</gene>
<comment type="caution">
    <text evidence="9">The sequence shown here is derived from an EMBL/GenBank/DDBJ whole genome shotgun (WGS) entry which is preliminary data.</text>
</comment>
<dbReference type="PROSITE" id="PS50994">
    <property type="entry name" value="INTEGRASE"/>
    <property type="match status" value="1"/>
</dbReference>
<dbReference type="InterPro" id="IPR012337">
    <property type="entry name" value="RNaseH-like_sf"/>
</dbReference>
<keyword evidence="10" id="KW-1185">Reference proteome</keyword>
<dbReference type="PANTHER" id="PTHR46888">
    <property type="entry name" value="ZINC KNUCKLE DOMAINCONTAINING PROTEIN-RELATED"/>
    <property type="match status" value="1"/>
</dbReference>
<evidence type="ECO:0000313" key="10">
    <source>
        <dbReference type="Proteomes" id="UP001558613"/>
    </source>
</evidence>
<dbReference type="InterPro" id="IPR021109">
    <property type="entry name" value="Peptidase_aspartic_dom_sf"/>
</dbReference>
<protein>
    <recommendedName>
        <fullName evidence="8">Integrase catalytic domain-containing protein</fullName>
    </recommendedName>
</protein>
<dbReference type="InterPro" id="IPR001584">
    <property type="entry name" value="Integrase_cat-core"/>
</dbReference>
<keyword evidence="3" id="KW-0540">Nuclease</keyword>
<dbReference type="Proteomes" id="UP001558613">
    <property type="component" value="Unassembled WGS sequence"/>
</dbReference>
<reference evidence="9 10" key="1">
    <citation type="submission" date="2023-09" db="EMBL/GenBank/DDBJ databases">
        <authorList>
            <person name="Wang M."/>
        </authorList>
    </citation>
    <scope>NUCLEOTIDE SEQUENCE [LARGE SCALE GENOMIC DNA]</scope>
    <source>
        <strain evidence="9">GT-2023</strain>
        <tissue evidence="9">Liver</tissue>
    </source>
</reference>
<organism evidence="9 10">
    <name type="scientific">Cirrhinus molitorella</name>
    <name type="common">mud carp</name>
    <dbReference type="NCBI Taxonomy" id="172907"/>
    <lineage>
        <taxon>Eukaryota</taxon>
        <taxon>Metazoa</taxon>
        <taxon>Chordata</taxon>
        <taxon>Craniata</taxon>
        <taxon>Vertebrata</taxon>
        <taxon>Euteleostomi</taxon>
        <taxon>Actinopterygii</taxon>
        <taxon>Neopterygii</taxon>
        <taxon>Teleostei</taxon>
        <taxon>Ostariophysi</taxon>
        <taxon>Cypriniformes</taxon>
        <taxon>Cyprinidae</taxon>
        <taxon>Labeoninae</taxon>
        <taxon>Labeonini</taxon>
        <taxon>Cirrhinus</taxon>
    </lineage>
</organism>
<sequence>MRSNSAPCIWIQLHPPDLDPTPPPGSCVLQRGATAAAPPYGIEELLQRLTEVSIRQQQIVEHIAACQGETERELAAICDSAAQRVPLPDPRIQATQLLPKMSANDDVESFLQMFENVATREGWSRDEWAQLLAPLLTGEAQRTYFAIPAEMSDRYDELKQEILARVGLSPICTAQLFHDWEYMPWLPARAQAGELTRLAQHWLLSGGPNASQVEEHVVIWDAESHHHRELVEAIELAEVTQQRKAGERAPPFPRRVVQERPAPEGISRPVSRKVAPGPQDEPMPTDPPRSPLRAWLTGCIVHRNPPAEAPRMEVKINGRPFQALLDSGSAVSLVHPTVFTASPLIPLPIIEVPFERIGMDLVGPLPKSARGHEHILVIVDYATRYPEAMPLRKATAKAIAQELFLLFSRASQRRY</sequence>
<dbReference type="SUPFAM" id="SSF47353">
    <property type="entry name" value="Retrovirus capsid dimerization domain-like"/>
    <property type="match status" value="1"/>
</dbReference>
<evidence type="ECO:0000256" key="2">
    <source>
        <dbReference type="ARBA" id="ARBA00022695"/>
    </source>
</evidence>
<keyword evidence="5" id="KW-0378">Hydrolase</keyword>
<keyword evidence="6" id="KW-0695">RNA-directed DNA polymerase</keyword>
<accession>A0ABR3NJK1</accession>
<keyword evidence="4" id="KW-0255">Endonuclease</keyword>
<evidence type="ECO:0000313" key="9">
    <source>
        <dbReference type="EMBL" id="KAL1277202.1"/>
    </source>
</evidence>
<keyword evidence="2" id="KW-0548">Nucleotidyltransferase</keyword>
<dbReference type="PROSITE" id="PS00141">
    <property type="entry name" value="ASP_PROTEASE"/>
    <property type="match status" value="1"/>
</dbReference>
<evidence type="ECO:0000256" key="5">
    <source>
        <dbReference type="ARBA" id="ARBA00022801"/>
    </source>
</evidence>
<evidence type="ECO:0000256" key="7">
    <source>
        <dbReference type="SAM" id="MobiDB-lite"/>
    </source>
</evidence>
<evidence type="ECO:0000256" key="3">
    <source>
        <dbReference type="ARBA" id="ARBA00022722"/>
    </source>
</evidence>
<name>A0ABR3NJK1_9TELE</name>
<dbReference type="InterPro" id="IPR001969">
    <property type="entry name" value="Aspartic_peptidase_AS"/>
</dbReference>
<feature type="domain" description="Integrase catalytic" evidence="8">
    <location>
        <begin position="349"/>
        <end position="415"/>
    </location>
</feature>
<dbReference type="SUPFAM" id="SSF50630">
    <property type="entry name" value="Acid proteases"/>
    <property type="match status" value="1"/>
</dbReference>
<dbReference type="EMBL" id="JAYMGO010000003">
    <property type="protein sequence ID" value="KAL1277202.1"/>
    <property type="molecule type" value="Genomic_DNA"/>
</dbReference>
<feature type="region of interest" description="Disordered" evidence="7">
    <location>
        <begin position="242"/>
        <end position="291"/>
    </location>
</feature>
<keyword evidence="1" id="KW-0808">Transferase</keyword>
<evidence type="ECO:0000259" key="8">
    <source>
        <dbReference type="PROSITE" id="PS50994"/>
    </source>
</evidence>
<dbReference type="InterPro" id="IPR036397">
    <property type="entry name" value="RNaseH_sf"/>
</dbReference>
<evidence type="ECO:0000256" key="1">
    <source>
        <dbReference type="ARBA" id="ARBA00022679"/>
    </source>
</evidence>
<proteinExistence type="predicted"/>
<evidence type="ECO:0000256" key="4">
    <source>
        <dbReference type="ARBA" id="ARBA00022759"/>
    </source>
</evidence>